<organism evidence="2 3">
    <name type="scientific">Streptomyces griseofuscus</name>
    <dbReference type="NCBI Taxonomy" id="146922"/>
    <lineage>
        <taxon>Bacteria</taxon>
        <taxon>Bacillati</taxon>
        <taxon>Actinomycetota</taxon>
        <taxon>Actinomycetes</taxon>
        <taxon>Kitasatosporales</taxon>
        <taxon>Streptomycetaceae</taxon>
        <taxon>Streptomyces</taxon>
    </lineage>
</organism>
<gene>
    <name evidence="2" type="ORF">HEP81_00192</name>
</gene>
<dbReference type="InterPro" id="IPR000182">
    <property type="entry name" value="GNAT_dom"/>
</dbReference>
<dbReference type="KEGG" id="sgf:HEP81_00192"/>
<evidence type="ECO:0000313" key="3">
    <source>
        <dbReference type="Proteomes" id="UP000516422"/>
    </source>
</evidence>
<feature type="domain" description="N-acetyltransferase" evidence="1">
    <location>
        <begin position="1"/>
        <end position="69"/>
    </location>
</feature>
<reference evidence="2 3" key="1">
    <citation type="submission" date="2020-04" db="EMBL/GenBank/DDBJ databases">
        <title>Characterization and engineering of Streptomyces griseofuscus DSM40191 as a potential heterologous host for expression of BGCs.</title>
        <authorList>
            <person name="Gren T."/>
            <person name="Whitford C.M."/>
            <person name="Mohite O.S."/>
            <person name="Joergensen T.S."/>
            <person name="Nielsen J.B."/>
            <person name="Lee S.Y."/>
            <person name="Weber T."/>
        </authorList>
    </citation>
    <scope>NUCLEOTIDE SEQUENCE [LARGE SCALE GENOMIC DNA]</scope>
    <source>
        <strain evidence="2 3">DSM 40191</strain>
    </source>
</reference>
<protein>
    <submittedName>
        <fullName evidence="2">GNAT family N-acetyltransferase</fullName>
    </submittedName>
</protein>
<keyword evidence="2" id="KW-0808">Transferase</keyword>
<evidence type="ECO:0000259" key="1">
    <source>
        <dbReference type="PROSITE" id="PS51186"/>
    </source>
</evidence>
<dbReference type="AlphaFoldDB" id="A0A7H1PR49"/>
<dbReference type="GO" id="GO:0016747">
    <property type="term" value="F:acyltransferase activity, transferring groups other than amino-acyl groups"/>
    <property type="evidence" value="ECO:0007669"/>
    <property type="project" value="InterPro"/>
</dbReference>
<dbReference type="Gene3D" id="3.40.630.30">
    <property type="match status" value="1"/>
</dbReference>
<evidence type="ECO:0000313" key="2">
    <source>
        <dbReference type="EMBL" id="QNT90529.1"/>
    </source>
</evidence>
<dbReference type="InterPro" id="IPR016181">
    <property type="entry name" value="Acyl_CoA_acyltransferase"/>
</dbReference>
<name>A0A7H1PR49_9ACTN</name>
<proteinExistence type="predicted"/>
<dbReference type="EMBL" id="CP051006">
    <property type="protein sequence ID" value="QNT90529.1"/>
    <property type="molecule type" value="Genomic_DNA"/>
</dbReference>
<dbReference type="GeneID" id="91459859"/>
<dbReference type="PROSITE" id="PS51186">
    <property type="entry name" value="GNAT"/>
    <property type="match status" value="1"/>
</dbReference>
<dbReference type="RefSeq" id="WP_051850788.1">
    <property type="nucleotide sequence ID" value="NZ_CP051006.1"/>
</dbReference>
<accession>A0A7H1PR49</accession>
<dbReference type="SUPFAM" id="SSF55729">
    <property type="entry name" value="Acyl-CoA N-acyltransferases (Nat)"/>
    <property type="match status" value="1"/>
</dbReference>
<dbReference type="Proteomes" id="UP000516422">
    <property type="component" value="Chromosome"/>
</dbReference>
<dbReference type="Pfam" id="PF13508">
    <property type="entry name" value="Acetyltransf_7"/>
    <property type="match status" value="1"/>
</dbReference>
<sequence length="69" mass="7810">MVAARPEFRRRGYARTVVTALLDHLADAEGVTLFELHAGVEAQPLYRKPGFRGHTTLMRRTRPNRSGHP</sequence>